<dbReference type="InterPro" id="IPR050194">
    <property type="entry name" value="Glycosyltransferase_grp1"/>
</dbReference>
<dbReference type="Pfam" id="PF00534">
    <property type="entry name" value="Glycos_transf_1"/>
    <property type="match status" value="1"/>
</dbReference>
<feature type="domain" description="Glycosyltransferase subfamily 4-like N-terminal" evidence="2">
    <location>
        <begin position="28"/>
        <end position="187"/>
    </location>
</feature>
<dbReference type="PANTHER" id="PTHR45947:SF3">
    <property type="entry name" value="SULFOQUINOVOSYL TRANSFERASE SQD2"/>
    <property type="match status" value="1"/>
</dbReference>
<dbReference type="Pfam" id="PF13439">
    <property type="entry name" value="Glyco_transf_4"/>
    <property type="match status" value="1"/>
</dbReference>
<dbReference type="PANTHER" id="PTHR45947">
    <property type="entry name" value="SULFOQUINOVOSYL TRANSFERASE SQD2"/>
    <property type="match status" value="1"/>
</dbReference>
<dbReference type="AlphaFoldDB" id="H5SKN3"/>
<dbReference type="GO" id="GO:0016757">
    <property type="term" value="F:glycosyltransferase activity"/>
    <property type="evidence" value="ECO:0007669"/>
    <property type="project" value="InterPro"/>
</dbReference>
<protein>
    <submittedName>
        <fullName evidence="3">1,2-diacylglycerol 3-glucosyltransferase</fullName>
    </submittedName>
</protein>
<evidence type="ECO:0000259" key="2">
    <source>
        <dbReference type="Pfam" id="PF13439"/>
    </source>
</evidence>
<organism evidence="3">
    <name type="scientific">uncultured prokaryote</name>
    <dbReference type="NCBI Taxonomy" id="198431"/>
    <lineage>
        <taxon>unclassified sequences</taxon>
        <taxon>environmental samples</taxon>
    </lineage>
</organism>
<accession>H5SKN3</accession>
<dbReference type="InterPro" id="IPR001296">
    <property type="entry name" value="Glyco_trans_1"/>
</dbReference>
<dbReference type="InterPro" id="IPR028098">
    <property type="entry name" value="Glyco_trans_4-like_N"/>
</dbReference>
<evidence type="ECO:0000313" key="3">
    <source>
        <dbReference type="EMBL" id="BAL56719.1"/>
    </source>
</evidence>
<proteinExistence type="predicted"/>
<name>H5SKN3_9ZZZZ</name>
<reference evidence="3" key="1">
    <citation type="journal article" date="2005" name="Environ. Microbiol.">
        <title>Genetic and functional properties of uncultivated thermophilic crenarchaeotes from a subsurface gold mine as revealed by analysis of genome fragments.</title>
        <authorList>
            <person name="Nunoura T."/>
            <person name="Hirayama H."/>
            <person name="Takami H."/>
            <person name="Oida H."/>
            <person name="Nishi S."/>
            <person name="Shimamura S."/>
            <person name="Suzuki Y."/>
            <person name="Inagaki F."/>
            <person name="Takai K."/>
            <person name="Nealson K.H."/>
            <person name="Horikoshi K."/>
        </authorList>
    </citation>
    <scope>NUCLEOTIDE SEQUENCE</scope>
</reference>
<dbReference type="Gene3D" id="3.40.50.2000">
    <property type="entry name" value="Glycogen Phosphorylase B"/>
    <property type="match status" value="2"/>
</dbReference>
<reference evidence="3" key="2">
    <citation type="journal article" date="2012" name="PLoS ONE">
        <title>A Deeply Branching Thermophilic Bacterium with an Ancient Acetyl-CoA Pathway Dominates a Subsurface Ecosystem.</title>
        <authorList>
            <person name="Takami H."/>
            <person name="Noguchi H."/>
            <person name="Takaki Y."/>
            <person name="Uchiyama I."/>
            <person name="Toyoda A."/>
            <person name="Nishi S."/>
            <person name="Chee G.-J."/>
            <person name="Arai W."/>
            <person name="Nunoura T."/>
            <person name="Itoh T."/>
            <person name="Hattori M."/>
            <person name="Takai K."/>
        </authorList>
    </citation>
    <scope>NUCLEOTIDE SEQUENCE</scope>
</reference>
<evidence type="ECO:0000259" key="1">
    <source>
        <dbReference type="Pfam" id="PF00534"/>
    </source>
</evidence>
<gene>
    <name evidence="3" type="ORF">HGMM_F42E07C21</name>
</gene>
<dbReference type="EMBL" id="AP011756">
    <property type="protein sequence ID" value="BAL56719.1"/>
    <property type="molecule type" value="Genomic_DNA"/>
</dbReference>
<dbReference type="SUPFAM" id="SSF53756">
    <property type="entry name" value="UDP-Glycosyltransferase/glycogen phosphorylase"/>
    <property type="match status" value="1"/>
</dbReference>
<keyword evidence="3" id="KW-0808">Transferase</keyword>
<sequence>MSAQTGPGKGDRGLAVGMFTDSYRPRLSGVVHSVAAVTRALREQGHRVVVFAPRHPGYRDDEPDVVRLPSVVTSRYPDFPLLVPLVGDLDRRVRDLGLQVVHAHSPFTAGRLAAASRGRCPLVFTHHTLYEHYVHYAPLVPGFLARQWVRWHVVRFCNRCDLVVAPTRAVSEFLRVRGVRSRVEVVETAALDLGALRRVPAADPTACGIPPGAPLVVSAGRMAPEKSMDVVLEAFARTRGLQDAYLVLAGGGPSLDVLRQLARRLGVEARVRFLGPLPWEGVVAWMKAAWVFAFASRTETQGLVAAEALACGTPVVAVRAGGVAEVVDHGRTGLLVDPSPDLLGQAMARLVGDEGLRRWMADQARQESERFSARRVAGRLVELYRSLLDAA</sequence>
<feature type="domain" description="Glycosyl transferase family 1" evidence="1">
    <location>
        <begin position="208"/>
        <end position="366"/>
    </location>
</feature>